<dbReference type="RefSeq" id="WP_071544190.1">
    <property type="nucleotide sequence ID" value="NZ_LKAQ01000001.1"/>
</dbReference>
<dbReference type="Pfam" id="PF14559">
    <property type="entry name" value="TPR_19"/>
    <property type="match status" value="1"/>
</dbReference>
<comment type="caution">
    <text evidence="2">The sequence shown here is derived from an EMBL/GenBank/DDBJ whole genome shotgun (WGS) entry which is preliminary data.</text>
</comment>
<proteinExistence type="predicted"/>
<evidence type="ECO:0000313" key="2">
    <source>
        <dbReference type="EMBL" id="OIQ52089.1"/>
    </source>
</evidence>
<accession>A0A1J5NKA7</accession>
<dbReference type="Gene3D" id="1.25.40.10">
    <property type="entry name" value="Tetratricopeptide repeat domain"/>
    <property type="match status" value="1"/>
</dbReference>
<dbReference type="InterPro" id="IPR019734">
    <property type="entry name" value="TPR_rpt"/>
</dbReference>
<reference evidence="2 3" key="1">
    <citation type="submission" date="2015-09" db="EMBL/GenBank/DDBJ databases">
        <title>Genome of Desulfovibrio dechloracetivorans BerOc1, a mercury methylating strain isolated from highly hydrocarbons and metals contaminated coastal sediments.</title>
        <authorList>
            <person name="Goni Urriza M."/>
            <person name="Gassie C."/>
            <person name="Bouchez O."/>
            <person name="Klopp C."/>
            <person name="Ranchou-Peyruse A."/>
            <person name="Remy G."/>
        </authorList>
    </citation>
    <scope>NUCLEOTIDE SEQUENCE [LARGE SCALE GENOMIC DNA]</scope>
    <source>
        <strain evidence="2 3">BerOc1</strain>
    </source>
</reference>
<sequence length="175" mass="19898">MAEKKIDKSRRNFLFGAVRRIRKEDEQPVASTAGGIEVVKAANALYVDGNWEGARLKYKECLEQDKNDADVRYRLGVCSYRLGMYRQAKLEFERTLRIDQNYQDAFLYLGLTLVRLGRPEKTPGVWSRYFNPSAVKVMRELNLQLGLIETHQPDPDEDIALAVEKAIAESGDAVG</sequence>
<protein>
    <submittedName>
        <fullName evidence="2">Tetratricopeptide repeat protein</fullName>
    </submittedName>
</protein>
<dbReference type="SMART" id="SM00028">
    <property type="entry name" value="TPR"/>
    <property type="match status" value="2"/>
</dbReference>
<dbReference type="SUPFAM" id="SSF48452">
    <property type="entry name" value="TPR-like"/>
    <property type="match status" value="1"/>
</dbReference>
<dbReference type="EMBL" id="LKAQ01000001">
    <property type="protein sequence ID" value="OIQ52089.1"/>
    <property type="molecule type" value="Genomic_DNA"/>
</dbReference>
<keyword evidence="3" id="KW-1185">Reference proteome</keyword>
<name>A0A1J5NKA7_9BACT</name>
<evidence type="ECO:0000256" key="1">
    <source>
        <dbReference type="PROSITE-ProRule" id="PRU00339"/>
    </source>
</evidence>
<dbReference type="PROSITE" id="PS50005">
    <property type="entry name" value="TPR"/>
    <property type="match status" value="1"/>
</dbReference>
<keyword evidence="1" id="KW-0802">TPR repeat</keyword>
<dbReference type="Proteomes" id="UP000181901">
    <property type="component" value="Unassembled WGS sequence"/>
</dbReference>
<feature type="repeat" description="TPR" evidence="1">
    <location>
        <begin position="69"/>
        <end position="102"/>
    </location>
</feature>
<dbReference type="OrthoDB" id="5455794at2"/>
<gene>
    <name evidence="2" type="ORF">BerOc1_00561</name>
</gene>
<dbReference type="InterPro" id="IPR011990">
    <property type="entry name" value="TPR-like_helical_dom_sf"/>
</dbReference>
<dbReference type="AlphaFoldDB" id="A0A1J5NKA7"/>
<evidence type="ECO:0000313" key="3">
    <source>
        <dbReference type="Proteomes" id="UP000181901"/>
    </source>
</evidence>
<organism evidence="2 3">
    <name type="scientific">Pseudodesulfovibrio hydrargyri</name>
    <dbReference type="NCBI Taxonomy" id="2125990"/>
    <lineage>
        <taxon>Bacteria</taxon>
        <taxon>Pseudomonadati</taxon>
        <taxon>Thermodesulfobacteriota</taxon>
        <taxon>Desulfovibrionia</taxon>
        <taxon>Desulfovibrionales</taxon>
        <taxon>Desulfovibrionaceae</taxon>
    </lineage>
</organism>